<keyword evidence="1" id="KW-0732">Signal</keyword>
<proteinExistence type="predicted"/>
<evidence type="ECO:0000313" key="4">
    <source>
        <dbReference type="Proteomes" id="UP001501729"/>
    </source>
</evidence>
<sequence>MLVTTGALGITSLAGCGGIGDSGDGNGSGDGRSVKTMFRSDWPVETKNNDNIPFEYTVTEGSEVPEITVNFASDEEPWMREHAIMIQRAFEDIGVPVQLDDVPTNVMYDEVWAADTGQTVSVSMNTHGPDPQRGLDPNPFLMRMHPENAGNYYNYSNEEITKLLDDQATEIQDKQRRAKLCHEIQRKASDDAYILSIAFTDVIMAGNTNNWNGYVPTAGNGTNRDSFIWTQVNLQPQGNSSTWVKGVMAAMGGLNIAWAGGGPEAKRLTNLYDGLFDASPQLEVVPGLATNAEVVDDTTVEMDLRKGVKWHDGESFGPDDVKFSVELFKEYSAPEMGPFYEPIDSVEVLSQNGGGRVRFNLTQPDAAFLTQRVVRSVILPKHRWKDVNNPAKHNPDQPVGTGPFKFKNWEQGTRFEVEKHGSHWLWNENVRKKILGEHFVPGDGIDGIVWSNVGNVDALIGAMQSGDIDAIGTTLSNSQADRAAESKGVEKQVSKNYAPLDVHINHINPLVRDKVFRKALSHAVDKKGFVEGVLGGRGTVIKGQNLISPMMSPFYTEDIPAYEYNPEKGKQMLEKAGYSYNGDTLQAPSGKAWGAFEKRVKDGHADRSDLEQADFS</sequence>
<evidence type="ECO:0000259" key="2">
    <source>
        <dbReference type="Pfam" id="PF00496"/>
    </source>
</evidence>
<dbReference type="PROSITE" id="PS01040">
    <property type="entry name" value="SBP_BACTERIAL_5"/>
    <property type="match status" value="1"/>
</dbReference>
<dbReference type="GeneID" id="68617342"/>
<dbReference type="SUPFAM" id="SSF53850">
    <property type="entry name" value="Periplasmic binding protein-like II"/>
    <property type="match status" value="2"/>
</dbReference>
<dbReference type="EMBL" id="BAABKX010000030">
    <property type="protein sequence ID" value="GAA5065906.1"/>
    <property type="molecule type" value="Genomic_DNA"/>
</dbReference>
<accession>A0AAV3URZ7</accession>
<dbReference type="InterPro" id="IPR000914">
    <property type="entry name" value="SBP_5_dom"/>
</dbReference>
<dbReference type="GO" id="GO:1904680">
    <property type="term" value="F:peptide transmembrane transporter activity"/>
    <property type="evidence" value="ECO:0007669"/>
    <property type="project" value="TreeGrafter"/>
</dbReference>
<name>A0AAV3URZ7_9EURY</name>
<reference evidence="3 4" key="1">
    <citation type="journal article" date="2019" name="Int. J. Syst. Evol. Microbiol.">
        <title>The Global Catalogue of Microorganisms (GCM) 10K type strain sequencing project: providing services to taxonomists for standard genome sequencing and annotation.</title>
        <authorList>
            <consortium name="The Broad Institute Genomics Platform"/>
            <consortium name="The Broad Institute Genome Sequencing Center for Infectious Disease"/>
            <person name="Wu L."/>
            <person name="Ma J."/>
        </authorList>
    </citation>
    <scope>NUCLEOTIDE SEQUENCE [LARGE SCALE GENOMIC DNA]</scope>
    <source>
        <strain evidence="3 4">JCM 17504</strain>
    </source>
</reference>
<dbReference type="CDD" id="cd00995">
    <property type="entry name" value="PBP2_NikA_DppA_OppA_like"/>
    <property type="match status" value="1"/>
</dbReference>
<gene>
    <name evidence="3" type="ORF">GCM10025751_57310</name>
</gene>
<dbReference type="PANTHER" id="PTHR30290">
    <property type="entry name" value="PERIPLASMIC BINDING COMPONENT OF ABC TRANSPORTER"/>
    <property type="match status" value="1"/>
</dbReference>
<comment type="caution">
    <text evidence="3">The sequence shown here is derived from an EMBL/GenBank/DDBJ whole genome shotgun (WGS) entry which is preliminary data.</text>
</comment>
<dbReference type="InterPro" id="IPR039424">
    <property type="entry name" value="SBP_5"/>
</dbReference>
<evidence type="ECO:0000313" key="3">
    <source>
        <dbReference type="EMBL" id="GAA5065906.1"/>
    </source>
</evidence>
<dbReference type="InterPro" id="IPR023765">
    <property type="entry name" value="SBP_5_CS"/>
</dbReference>
<feature type="domain" description="Solute-binding protein family 5" evidence="2">
    <location>
        <begin position="283"/>
        <end position="584"/>
    </location>
</feature>
<dbReference type="RefSeq" id="WP_227779286.1">
    <property type="nucleotide sequence ID" value="NZ_BAABKX010000030.1"/>
</dbReference>
<evidence type="ECO:0000256" key="1">
    <source>
        <dbReference type="ARBA" id="ARBA00022729"/>
    </source>
</evidence>
<dbReference type="Proteomes" id="UP001501729">
    <property type="component" value="Unassembled WGS sequence"/>
</dbReference>
<dbReference type="PANTHER" id="PTHR30290:SF38">
    <property type="entry name" value="D,D-DIPEPTIDE-BINDING PERIPLASMIC PROTEIN DDPA-RELATED"/>
    <property type="match status" value="1"/>
</dbReference>
<dbReference type="Gene3D" id="3.40.190.10">
    <property type="entry name" value="Periplasmic binding protein-like II"/>
    <property type="match status" value="1"/>
</dbReference>
<keyword evidence="4" id="KW-1185">Reference proteome</keyword>
<dbReference type="Gene3D" id="3.10.105.10">
    <property type="entry name" value="Dipeptide-binding Protein, Domain 3"/>
    <property type="match status" value="2"/>
</dbReference>
<dbReference type="Pfam" id="PF00496">
    <property type="entry name" value="SBP_bac_5"/>
    <property type="match status" value="1"/>
</dbReference>
<dbReference type="AlphaFoldDB" id="A0AAV3URZ7"/>
<dbReference type="GO" id="GO:0015833">
    <property type="term" value="P:peptide transport"/>
    <property type="evidence" value="ECO:0007669"/>
    <property type="project" value="TreeGrafter"/>
</dbReference>
<protein>
    <recommendedName>
        <fullName evidence="2">Solute-binding protein family 5 domain-containing protein</fullName>
    </recommendedName>
</protein>
<organism evidence="3 4">
    <name type="scientific">Haladaptatus pallidirubidus</name>
    <dbReference type="NCBI Taxonomy" id="1008152"/>
    <lineage>
        <taxon>Archaea</taxon>
        <taxon>Methanobacteriati</taxon>
        <taxon>Methanobacteriota</taxon>
        <taxon>Stenosarchaea group</taxon>
        <taxon>Halobacteria</taxon>
        <taxon>Halobacteriales</taxon>
        <taxon>Haladaptataceae</taxon>
        <taxon>Haladaptatus</taxon>
    </lineage>
</organism>